<dbReference type="EMBL" id="AFUN01000007">
    <property type="protein sequence ID" value="EGR97924.1"/>
    <property type="molecule type" value="Genomic_DNA"/>
</dbReference>
<dbReference type="Gene3D" id="1.10.1220.20">
    <property type="match status" value="1"/>
</dbReference>
<dbReference type="InterPro" id="IPR036230">
    <property type="entry name" value="LeuA_allosteric_dom_sf"/>
</dbReference>
<dbReference type="PANTHER" id="PTHR46911:SF1">
    <property type="entry name" value="2-ISOPROPYLMALATE SYNTHASE"/>
    <property type="match status" value="1"/>
</dbReference>
<reference evidence="2 3" key="1">
    <citation type="submission" date="2011-07" db="EMBL/GenBank/DDBJ databases">
        <title>Genome Sequence of Propionibacterium acnes SK182B-JCVI.</title>
        <authorList>
            <person name="Durkin A.S."/>
            <person name="Madupu R."/>
            <person name="Hostetler J."/>
            <person name="Radune D."/>
            <person name="Torralba M."/>
            <person name="Methe B."/>
            <person name="Sutton G."/>
            <person name="Strausberg R.L."/>
            <person name="Nelson K.E."/>
        </authorList>
    </citation>
    <scope>NUCLEOTIDE SEQUENCE [LARGE SCALE GENOMIC DNA]</scope>
    <source>
        <strain evidence="2 3">SK182B-JCVI</strain>
    </source>
</reference>
<dbReference type="Proteomes" id="UP000007832">
    <property type="component" value="Unassembled WGS sequence"/>
</dbReference>
<organism evidence="2 3">
    <name type="scientific">[Propionibacterium] namnetense SK182B-JCVI</name>
    <dbReference type="NCBI Taxonomy" id="1051006"/>
    <lineage>
        <taxon>Bacteria</taxon>
        <taxon>Bacillati</taxon>
        <taxon>Actinomycetota</taxon>
        <taxon>Actinomycetes</taxon>
        <taxon>Propionibacteriales</taxon>
        <taxon>Propionibacteriaceae</taxon>
        <taxon>Cutibacterium</taxon>
    </lineage>
</organism>
<keyword evidence="1" id="KW-0808">Transferase</keyword>
<dbReference type="PATRIC" id="fig|1051006.4.peg.572"/>
<dbReference type="STRING" id="1574624.GCA_001642025_00367"/>
<sequence>MAYLLKTEHQVDLPRRLQIEFSGAVQNYTDDQAREVSHDEIWDLFNREYLQVPGSKVVSRMTSTETGTYQLTANLRIDGEDVQIRGEDSGAVSAFIDALASFNAVVSAVNRARECGGVGPNRRLPSIP</sequence>
<dbReference type="AlphaFoldDB" id="F9NTT1"/>
<dbReference type="GO" id="GO:0016740">
    <property type="term" value="F:transferase activity"/>
    <property type="evidence" value="ECO:0007669"/>
    <property type="project" value="UniProtKB-KW"/>
</dbReference>
<comment type="caution">
    <text evidence="2">The sequence shown here is derived from an EMBL/GenBank/DDBJ whole genome shotgun (WGS) entry which is preliminary data.</text>
</comment>
<accession>F9NTT1</accession>
<dbReference type="SUPFAM" id="SSF110921">
    <property type="entry name" value="2-isopropylmalate synthase LeuA, allosteric (dimerisation) domain"/>
    <property type="match status" value="1"/>
</dbReference>
<evidence type="ECO:0000313" key="2">
    <source>
        <dbReference type="EMBL" id="EGR97924.1"/>
    </source>
</evidence>
<gene>
    <name evidence="2" type="ORF">HMPREF1162_0456</name>
</gene>
<dbReference type="eggNOG" id="COG0119">
    <property type="taxonomic scope" value="Bacteria"/>
</dbReference>
<proteinExistence type="predicted"/>
<dbReference type="PANTHER" id="PTHR46911">
    <property type="match status" value="1"/>
</dbReference>
<dbReference type="SUPFAM" id="SSF89000">
    <property type="entry name" value="post-HMGL domain-like"/>
    <property type="match status" value="1"/>
</dbReference>
<evidence type="ECO:0000256" key="1">
    <source>
        <dbReference type="ARBA" id="ARBA00022679"/>
    </source>
</evidence>
<name>F9NTT1_9ACTN</name>
<protein>
    <submittedName>
        <fullName evidence="2">Putative 2-isopropylmalate synthase</fullName>
    </submittedName>
</protein>
<dbReference type="Gene3D" id="3.30.160.270">
    <property type="match status" value="1"/>
</dbReference>
<evidence type="ECO:0000313" key="3">
    <source>
        <dbReference type="Proteomes" id="UP000007832"/>
    </source>
</evidence>